<evidence type="ECO:0000256" key="6">
    <source>
        <dbReference type="ARBA" id="ARBA00023136"/>
    </source>
</evidence>
<evidence type="ECO:0000256" key="9">
    <source>
        <dbReference type="SAM" id="Phobius"/>
    </source>
</evidence>
<reference evidence="11" key="1">
    <citation type="journal article" date="2021" name="Mol. Ecol. Resour.">
        <title>Phylogenomic analyses of the genus Drosophila reveals genomic signals of climate adaptation.</title>
        <authorList>
            <person name="Li F."/>
            <person name="Rane R.V."/>
            <person name="Luria V."/>
            <person name="Xiong Z."/>
            <person name="Chen J."/>
            <person name="Li Z."/>
            <person name="Catullo R.A."/>
            <person name="Griffin P.C."/>
            <person name="Schiffer M."/>
            <person name="Pearce S."/>
            <person name="Lee S.F."/>
            <person name="McElroy K."/>
            <person name="Stocker A."/>
            <person name="Shirriffs J."/>
            <person name="Cockerell F."/>
            <person name="Coppin C."/>
            <person name="Sgro C.M."/>
            <person name="Karger A."/>
            <person name="Cain J.W."/>
            <person name="Weber J.A."/>
            <person name="Santpere G."/>
            <person name="Kirschner M.W."/>
            <person name="Hoffmann A.A."/>
            <person name="Oakeshott J.G."/>
            <person name="Zhang G."/>
        </authorList>
    </citation>
    <scope>NUCLEOTIDE SEQUENCE</scope>
    <source>
        <strain evidence="11">BGI-SZ-2011g</strain>
    </source>
</reference>
<name>A0AAD4PRG1_9MUSC</name>
<dbReference type="InterPro" id="IPR007829">
    <property type="entry name" value="TM2"/>
</dbReference>
<evidence type="ECO:0000259" key="10">
    <source>
        <dbReference type="Pfam" id="PF05154"/>
    </source>
</evidence>
<dbReference type="Pfam" id="PF05154">
    <property type="entry name" value="TM2"/>
    <property type="match status" value="1"/>
</dbReference>
<comment type="caution">
    <text evidence="11">The sequence shown here is derived from an EMBL/GenBank/DDBJ whole genome shotgun (WGS) entry which is preliminary data.</text>
</comment>
<feature type="transmembrane region" description="Helical" evidence="9">
    <location>
        <begin position="213"/>
        <end position="233"/>
    </location>
</feature>
<accession>A0AAD4PRG1</accession>
<sequence length="276" mass="31247">MRQQRQCIVVNMRSAIALIIIFVLTGIRNSETASGGNQMDLTDAKTDQRKDNSNAGSNNNNHNNNNNNNNENEVFVPALANMVTKSDGNNNSSNNSTTNMLCPLDKETRCDQLQFPCIRCSYNFNCLYGRDVNISCEAVSNVQCQGERSFHRQMNCRYCYQTELWQQHCEQHANCNSAAEKYYRTNCTVHHDVLCLGNRSFTRNMRCNWTQGYRWSTALLISLTLGGFGADRFYLGHWQEGIGKLFSFGGLGVWTIIDVLLISMHYLGPADGSLYI</sequence>
<comment type="subcellular location">
    <subcellularLocation>
        <location evidence="1">Membrane</location>
        <topology evidence="1">Multi-pass membrane protein</topology>
    </subcellularLocation>
</comment>
<keyword evidence="12" id="KW-1185">Reference proteome</keyword>
<evidence type="ECO:0000256" key="1">
    <source>
        <dbReference type="ARBA" id="ARBA00004141"/>
    </source>
</evidence>
<evidence type="ECO:0000256" key="8">
    <source>
        <dbReference type="SAM" id="MobiDB-lite"/>
    </source>
</evidence>
<organism evidence="11 12">
    <name type="scientific">Drosophila rubida</name>
    <dbReference type="NCBI Taxonomy" id="30044"/>
    <lineage>
        <taxon>Eukaryota</taxon>
        <taxon>Metazoa</taxon>
        <taxon>Ecdysozoa</taxon>
        <taxon>Arthropoda</taxon>
        <taxon>Hexapoda</taxon>
        <taxon>Insecta</taxon>
        <taxon>Pterygota</taxon>
        <taxon>Neoptera</taxon>
        <taxon>Endopterygota</taxon>
        <taxon>Diptera</taxon>
        <taxon>Brachycera</taxon>
        <taxon>Muscomorpha</taxon>
        <taxon>Ephydroidea</taxon>
        <taxon>Drosophilidae</taxon>
        <taxon>Drosophila</taxon>
    </lineage>
</organism>
<comment type="similarity">
    <text evidence="2">Belongs to the TM2 family.</text>
</comment>
<evidence type="ECO:0000256" key="7">
    <source>
        <dbReference type="ARBA" id="ARBA00023180"/>
    </source>
</evidence>
<dbReference type="EMBL" id="JAJJHW010000095">
    <property type="protein sequence ID" value="KAH8387835.1"/>
    <property type="molecule type" value="Genomic_DNA"/>
</dbReference>
<evidence type="ECO:0000313" key="12">
    <source>
        <dbReference type="Proteomes" id="UP001200034"/>
    </source>
</evidence>
<keyword evidence="3 9" id="KW-0812">Transmembrane</keyword>
<feature type="transmembrane region" description="Helical" evidence="9">
    <location>
        <begin position="245"/>
        <end position="267"/>
    </location>
</feature>
<gene>
    <name evidence="11" type="ORF">KR093_009767</name>
</gene>
<evidence type="ECO:0000313" key="11">
    <source>
        <dbReference type="EMBL" id="KAH8387835.1"/>
    </source>
</evidence>
<dbReference type="InterPro" id="IPR050932">
    <property type="entry name" value="TM2D1-3-like"/>
</dbReference>
<feature type="domain" description="TM2" evidence="10">
    <location>
        <begin position="212"/>
        <end position="259"/>
    </location>
</feature>
<dbReference type="GO" id="GO:0016020">
    <property type="term" value="C:membrane"/>
    <property type="evidence" value="ECO:0007669"/>
    <property type="project" value="UniProtKB-SubCell"/>
</dbReference>
<keyword evidence="4" id="KW-0732">Signal</keyword>
<dbReference type="PANTHER" id="PTHR21016">
    <property type="entry name" value="BETA-AMYLOID BINDING PROTEIN-RELATED"/>
    <property type="match status" value="1"/>
</dbReference>
<dbReference type="PANTHER" id="PTHR21016:SF7">
    <property type="entry name" value="TM2 DOMAIN-CONTAINING PROTEIN 3"/>
    <property type="match status" value="1"/>
</dbReference>
<protein>
    <recommendedName>
        <fullName evidence="10">TM2 domain-containing protein</fullName>
    </recommendedName>
</protein>
<dbReference type="Proteomes" id="UP001200034">
    <property type="component" value="Unassembled WGS sequence"/>
</dbReference>
<evidence type="ECO:0000256" key="2">
    <source>
        <dbReference type="ARBA" id="ARBA00008284"/>
    </source>
</evidence>
<dbReference type="AlphaFoldDB" id="A0AAD4PRG1"/>
<keyword evidence="5 9" id="KW-1133">Transmembrane helix</keyword>
<keyword evidence="7" id="KW-0325">Glycoprotein</keyword>
<feature type="compositionally biased region" description="Low complexity" evidence="8">
    <location>
        <begin position="53"/>
        <end position="72"/>
    </location>
</feature>
<evidence type="ECO:0000256" key="5">
    <source>
        <dbReference type="ARBA" id="ARBA00022989"/>
    </source>
</evidence>
<keyword evidence="6 9" id="KW-0472">Membrane</keyword>
<feature type="compositionally biased region" description="Basic and acidic residues" evidence="8">
    <location>
        <begin position="42"/>
        <end position="52"/>
    </location>
</feature>
<evidence type="ECO:0000256" key="3">
    <source>
        <dbReference type="ARBA" id="ARBA00022692"/>
    </source>
</evidence>
<feature type="region of interest" description="Disordered" evidence="8">
    <location>
        <begin position="33"/>
        <end position="72"/>
    </location>
</feature>
<evidence type="ECO:0000256" key="4">
    <source>
        <dbReference type="ARBA" id="ARBA00022729"/>
    </source>
</evidence>
<proteinExistence type="inferred from homology"/>